<organism evidence="12 13">
    <name type="scientific">Pontivivens marinum</name>
    <dbReference type="NCBI Taxonomy" id="1690039"/>
    <lineage>
        <taxon>Bacteria</taxon>
        <taxon>Pseudomonadati</taxon>
        <taxon>Pseudomonadota</taxon>
        <taxon>Alphaproteobacteria</taxon>
        <taxon>Rhodobacterales</taxon>
        <taxon>Paracoccaceae</taxon>
        <taxon>Pontivivens</taxon>
    </lineage>
</organism>
<evidence type="ECO:0000256" key="4">
    <source>
        <dbReference type="ARBA" id="ARBA00044050"/>
    </source>
</evidence>
<dbReference type="EC" id="1.1.1.381" evidence="5"/>
<evidence type="ECO:0000313" key="12">
    <source>
        <dbReference type="EMBL" id="SOH94900.1"/>
    </source>
</evidence>
<evidence type="ECO:0000256" key="8">
    <source>
        <dbReference type="ARBA" id="ARBA00044349"/>
    </source>
</evidence>
<dbReference type="Pfam" id="PF00106">
    <property type="entry name" value="adh_short"/>
    <property type="match status" value="1"/>
</dbReference>
<keyword evidence="2" id="KW-0560">Oxidoreductase</keyword>
<comment type="function">
    <text evidence="9">NADP-dependent dehydrogenase with broad substrate specificity acting on 3-hydroxy acids. Catalyzes the NADP-dependent oxidation of L-allo-threonine to L-2-amino-3-keto-butyrate, which is spontaneously decarboxylated into aminoacetone. Also acts on D-threonine, L-serine, D-serine, D-3-hydroxyisobutyrate, L-3-hydroxyisobutyrate, D-glycerate and L-glycerate. Able to catalyze the reduction of the malonic semialdehyde to 3-hydroxypropionic acid. YdfG is apparently supplementing RutE, the presumed malonic semialdehyde reductase involved in pyrimidine degradation since both are able to detoxify malonic semialdehyde.</text>
</comment>
<dbReference type="PRINTS" id="PR00081">
    <property type="entry name" value="GDHRDH"/>
</dbReference>
<evidence type="ECO:0000313" key="13">
    <source>
        <dbReference type="Proteomes" id="UP000220034"/>
    </source>
</evidence>
<name>A0A2C9CUL2_9RHOB</name>
<evidence type="ECO:0000256" key="10">
    <source>
        <dbReference type="ARBA" id="ARBA00047274"/>
    </source>
</evidence>
<dbReference type="AlphaFoldDB" id="A0A2C9CUL2"/>
<dbReference type="InterPro" id="IPR002347">
    <property type="entry name" value="SDR_fam"/>
</dbReference>
<comment type="similarity">
    <text evidence="1 11">Belongs to the short-chain dehydrogenases/reductases (SDR) family.</text>
</comment>
<reference evidence="13" key="1">
    <citation type="submission" date="2017-09" db="EMBL/GenBank/DDBJ databases">
        <authorList>
            <person name="Varghese N."/>
            <person name="Submissions S."/>
        </authorList>
    </citation>
    <scope>NUCLEOTIDE SEQUENCE [LARGE SCALE GENOMIC DNA]</scope>
    <source>
        <strain evidence="13">C7</strain>
    </source>
</reference>
<evidence type="ECO:0000256" key="7">
    <source>
        <dbReference type="ARBA" id="ARBA00044271"/>
    </source>
</evidence>
<dbReference type="EMBL" id="OCTN01000006">
    <property type="protein sequence ID" value="SOH94900.1"/>
    <property type="molecule type" value="Genomic_DNA"/>
</dbReference>
<protein>
    <recommendedName>
        <fullName evidence="6">NADP-dependent 3-hydroxy acid dehydrogenase YdfG</fullName>
        <ecNumber evidence="4">1.1.1.298</ecNumber>
        <ecNumber evidence="5">1.1.1.381</ecNumber>
    </recommendedName>
    <alternativeName>
        <fullName evidence="8">L-allo-threonine dehydrogenase</fullName>
    </alternativeName>
    <alternativeName>
        <fullName evidence="7">Malonic semialdehyde reductase</fullName>
    </alternativeName>
</protein>
<dbReference type="Proteomes" id="UP000220034">
    <property type="component" value="Unassembled WGS sequence"/>
</dbReference>
<evidence type="ECO:0000256" key="3">
    <source>
        <dbReference type="ARBA" id="ARBA00043812"/>
    </source>
</evidence>
<comment type="catalytic activity">
    <reaction evidence="3">
        <text>L-allo-threonine + NADP(+) = aminoacetone + CO2 + NADPH</text>
        <dbReference type="Rhea" id="RHEA:43524"/>
        <dbReference type="ChEBI" id="CHEBI:16526"/>
        <dbReference type="ChEBI" id="CHEBI:57783"/>
        <dbReference type="ChEBI" id="CHEBI:58320"/>
        <dbReference type="ChEBI" id="CHEBI:58349"/>
        <dbReference type="ChEBI" id="CHEBI:58585"/>
        <dbReference type="EC" id="1.1.1.381"/>
    </reaction>
</comment>
<dbReference type="Gene3D" id="3.40.50.720">
    <property type="entry name" value="NAD(P)-binding Rossmann-like Domain"/>
    <property type="match status" value="1"/>
</dbReference>
<evidence type="ECO:0000256" key="11">
    <source>
        <dbReference type="RuleBase" id="RU000363"/>
    </source>
</evidence>
<proteinExistence type="inferred from homology"/>
<dbReference type="PANTHER" id="PTHR43086:SF3">
    <property type="entry name" value="NADP-DEPENDENT 3-HYDROXY ACID DEHYDROGENASE YDFG"/>
    <property type="match status" value="1"/>
</dbReference>
<sequence length="247" mass="25602">MSMKSKPLAMVTGATSGIGKAISLKLCEDGYDVIALGRSTTILAEMTSHSGVRPLALDLTDREALAAALEGEEIDVLVNNAGIMPPIGSFDKMAQSDIDTTLEVNLSAALSTTRLVLPGMMARGRGHVFFTGSTAGHAPFPNMAVYGASKAAIASFAAALRCDLSGSGVRVTEIVAGRVETALYRDALTADARADMYSVFQAVQPEDVAAMLGTVLAMPANVDVTRFDILPTAQFVGGGGFAKGNRT</sequence>
<evidence type="ECO:0000256" key="6">
    <source>
        <dbReference type="ARBA" id="ARBA00044065"/>
    </source>
</evidence>
<evidence type="ECO:0000256" key="2">
    <source>
        <dbReference type="ARBA" id="ARBA00023002"/>
    </source>
</evidence>
<dbReference type="PRINTS" id="PR00080">
    <property type="entry name" value="SDRFAMILY"/>
</dbReference>
<dbReference type="GO" id="GO:0035527">
    <property type="term" value="F:3-hydroxypropionate dehydrogenase (NADP+) activity"/>
    <property type="evidence" value="ECO:0007669"/>
    <property type="project" value="UniProtKB-EC"/>
</dbReference>
<dbReference type="InterPro" id="IPR036291">
    <property type="entry name" value="NAD(P)-bd_dom_sf"/>
</dbReference>
<evidence type="ECO:0000256" key="1">
    <source>
        <dbReference type="ARBA" id="ARBA00006484"/>
    </source>
</evidence>
<keyword evidence="13" id="KW-1185">Reference proteome</keyword>
<dbReference type="EC" id="1.1.1.298" evidence="4"/>
<dbReference type="PROSITE" id="PS00061">
    <property type="entry name" value="ADH_SHORT"/>
    <property type="match status" value="1"/>
</dbReference>
<evidence type="ECO:0000256" key="9">
    <source>
        <dbReference type="ARBA" id="ARBA00045650"/>
    </source>
</evidence>
<accession>A0A2C9CUL2</accession>
<dbReference type="SUPFAM" id="SSF51735">
    <property type="entry name" value="NAD(P)-binding Rossmann-fold domains"/>
    <property type="match status" value="1"/>
</dbReference>
<evidence type="ECO:0000256" key="5">
    <source>
        <dbReference type="ARBA" id="ARBA00044059"/>
    </source>
</evidence>
<dbReference type="PANTHER" id="PTHR43086">
    <property type="entry name" value="VERY-LONG-CHAIN 3-OXOOACYL-COA REDUCTASE"/>
    <property type="match status" value="1"/>
</dbReference>
<gene>
    <name evidence="12" type="ORF">SAMN06273572_10651</name>
</gene>
<dbReference type="InterPro" id="IPR020904">
    <property type="entry name" value="Sc_DH/Rdtase_CS"/>
</dbReference>
<comment type="catalytic activity">
    <reaction evidence="10">
        <text>3-hydroxypropanoate + NADP(+) = 3-oxopropanoate + NADPH + H(+)</text>
        <dbReference type="Rhea" id="RHEA:26438"/>
        <dbReference type="ChEBI" id="CHEBI:15378"/>
        <dbReference type="ChEBI" id="CHEBI:16510"/>
        <dbReference type="ChEBI" id="CHEBI:33190"/>
        <dbReference type="ChEBI" id="CHEBI:57783"/>
        <dbReference type="ChEBI" id="CHEBI:58349"/>
        <dbReference type="EC" id="1.1.1.298"/>
    </reaction>
</comment>